<dbReference type="Pfam" id="PF00069">
    <property type="entry name" value="Pkinase"/>
    <property type="match status" value="1"/>
</dbReference>
<protein>
    <recommendedName>
        <fullName evidence="1">Protein kinase domain-containing protein</fullName>
    </recommendedName>
</protein>
<dbReference type="Proteomes" id="UP001054889">
    <property type="component" value="Unassembled WGS sequence"/>
</dbReference>
<organism evidence="2 3">
    <name type="scientific">Eleusine coracana subsp. coracana</name>
    <dbReference type="NCBI Taxonomy" id="191504"/>
    <lineage>
        <taxon>Eukaryota</taxon>
        <taxon>Viridiplantae</taxon>
        <taxon>Streptophyta</taxon>
        <taxon>Embryophyta</taxon>
        <taxon>Tracheophyta</taxon>
        <taxon>Spermatophyta</taxon>
        <taxon>Magnoliopsida</taxon>
        <taxon>Liliopsida</taxon>
        <taxon>Poales</taxon>
        <taxon>Poaceae</taxon>
        <taxon>PACMAD clade</taxon>
        <taxon>Chloridoideae</taxon>
        <taxon>Cynodonteae</taxon>
        <taxon>Eleusininae</taxon>
        <taxon>Eleusine</taxon>
    </lineage>
</organism>
<dbReference type="InterPro" id="IPR011009">
    <property type="entry name" value="Kinase-like_dom_sf"/>
</dbReference>
<gene>
    <name evidence="2" type="primary">ga24602</name>
    <name evidence="2" type="ORF">PR202_ga24602</name>
</gene>
<sequence>MLQSVVLPPLPATASQSQCMVRDGLVLYSQTTDIEYEEEELLKEYNGQLVVALKRHRALCFEYMENGSLEKYISGTISVISNMATDASGEKPSARQHNTTSTVPQKLPAKVLKDITNNFSPQNIRGQSVFGTIYEGNLPGGGSIAVKRLAQDSIVQHFSVFDNEVKNLMNLNHPNIVKLVSFCHEKEQSLVEHNGRYVIVDVTELCLCYEYLAKGTIDKYIYDDNWLPKITDFGHSRLFSHEQTRKHTMNVKGQIGYMAPEYLYRGEISTMSDIYSLGMIILETTTGQKHLPTPADRASRKFVENIQNNWKKPGHITDKYPSLEMNGYNQVRACILIGLKNLEDKV</sequence>
<reference evidence="2" key="1">
    <citation type="journal article" date="2018" name="DNA Res.">
        <title>Multiple hybrid de novo genome assembly of finger millet, an orphan allotetraploid crop.</title>
        <authorList>
            <person name="Hatakeyama M."/>
            <person name="Aluri S."/>
            <person name="Balachadran M.T."/>
            <person name="Sivarajan S.R."/>
            <person name="Patrignani A."/>
            <person name="Gruter S."/>
            <person name="Poveda L."/>
            <person name="Shimizu-Inatsugi R."/>
            <person name="Baeten J."/>
            <person name="Francoijs K.J."/>
            <person name="Nataraja K.N."/>
            <person name="Reddy Y.A.N."/>
            <person name="Phadnis S."/>
            <person name="Ravikumar R.L."/>
            <person name="Schlapbach R."/>
            <person name="Sreeman S.M."/>
            <person name="Shimizu K.K."/>
        </authorList>
    </citation>
    <scope>NUCLEOTIDE SEQUENCE</scope>
</reference>
<dbReference type="PANTHER" id="PTHR45707">
    <property type="entry name" value="C2 CALCIUM/LIPID-BINDING PLANT PHOSPHORIBOSYLTRANSFERASE FAMILY PROTEIN"/>
    <property type="match status" value="1"/>
</dbReference>
<dbReference type="Gene3D" id="3.30.200.20">
    <property type="entry name" value="Phosphorylase Kinase, domain 1"/>
    <property type="match status" value="1"/>
</dbReference>
<accession>A0AAV5D9I4</accession>
<evidence type="ECO:0000259" key="1">
    <source>
        <dbReference type="PROSITE" id="PS50011"/>
    </source>
</evidence>
<dbReference type="GO" id="GO:0005524">
    <property type="term" value="F:ATP binding"/>
    <property type="evidence" value="ECO:0007669"/>
    <property type="project" value="InterPro"/>
</dbReference>
<dbReference type="AlphaFoldDB" id="A0AAV5D9I4"/>
<dbReference type="InterPro" id="IPR000719">
    <property type="entry name" value="Prot_kinase_dom"/>
</dbReference>
<dbReference type="GO" id="GO:0004672">
    <property type="term" value="F:protein kinase activity"/>
    <property type="evidence" value="ECO:0007669"/>
    <property type="project" value="InterPro"/>
</dbReference>
<dbReference type="EMBL" id="BQKI01000013">
    <property type="protein sequence ID" value="GJN06833.1"/>
    <property type="molecule type" value="Genomic_DNA"/>
</dbReference>
<dbReference type="PANTHER" id="PTHR45707:SF59">
    <property type="entry name" value="PROTEIN KINASE DOMAIN-CONTAINING PROTEIN"/>
    <property type="match status" value="1"/>
</dbReference>
<reference evidence="2" key="2">
    <citation type="submission" date="2021-12" db="EMBL/GenBank/DDBJ databases">
        <title>Resequencing data analysis of finger millet.</title>
        <authorList>
            <person name="Hatakeyama M."/>
            <person name="Aluri S."/>
            <person name="Balachadran M.T."/>
            <person name="Sivarajan S.R."/>
            <person name="Poveda L."/>
            <person name="Shimizu-Inatsugi R."/>
            <person name="Schlapbach R."/>
            <person name="Sreeman S.M."/>
            <person name="Shimizu K.K."/>
        </authorList>
    </citation>
    <scope>NUCLEOTIDE SEQUENCE</scope>
</reference>
<dbReference type="Gene3D" id="1.10.510.10">
    <property type="entry name" value="Transferase(Phosphotransferase) domain 1"/>
    <property type="match status" value="1"/>
</dbReference>
<proteinExistence type="predicted"/>
<dbReference type="Pfam" id="PF07714">
    <property type="entry name" value="PK_Tyr_Ser-Thr"/>
    <property type="match status" value="1"/>
</dbReference>
<dbReference type="InterPro" id="IPR001245">
    <property type="entry name" value="Ser-Thr/Tyr_kinase_cat_dom"/>
</dbReference>
<dbReference type="SUPFAM" id="SSF56112">
    <property type="entry name" value="Protein kinase-like (PK-like)"/>
    <property type="match status" value="1"/>
</dbReference>
<evidence type="ECO:0000313" key="3">
    <source>
        <dbReference type="Proteomes" id="UP001054889"/>
    </source>
</evidence>
<name>A0AAV5D9I4_ELECO</name>
<comment type="caution">
    <text evidence="2">The sequence shown here is derived from an EMBL/GenBank/DDBJ whole genome shotgun (WGS) entry which is preliminary data.</text>
</comment>
<dbReference type="PROSITE" id="PS50011">
    <property type="entry name" value="PROTEIN_KINASE_DOM"/>
    <property type="match status" value="1"/>
</dbReference>
<keyword evidence="3" id="KW-1185">Reference proteome</keyword>
<evidence type="ECO:0000313" key="2">
    <source>
        <dbReference type="EMBL" id="GJN06833.1"/>
    </source>
</evidence>
<feature type="domain" description="Protein kinase" evidence="1">
    <location>
        <begin position="119"/>
        <end position="346"/>
    </location>
</feature>